<dbReference type="InterPro" id="IPR007421">
    <property type="entry name" value="Schlafen_AlbA_2_dom"/>
</dbReference>
<proteinExistence type="predicted"/>
<organism evidence="2 3">
    <name type="scientific">Cylicocyclus nassatus</name>
    <name type="common">Nematode worm</name>
    <dbReference type="NCBI Taxonomy" id="53992"/>
    <lineage>
        <taxon>Eukaryota</taxon>
        <taxon>Metazoa</taxon>
        <taxon>Ecdysozoa</taxon>
        <taxon>Nematoda</taxon>
        <taxon>Chromadorea</taxon>
        <taxon>Rhabditida</taxon>
        <taxon>Rhabditina</taxon>
        <taxon>Rhabditomorpha</taxon>
        <taxon>Strongyloidea</taxon>
        <taxon>Strongylidae</taxon>
        <taxon>Cylicocyclus</taxon>
    </lineage>
</organism>
<accession>A0AA36MH92</accession>
<dbReference type="InterPro" id="IPR038461">
    <property type="entry name" value="Schlafen_AlbA_2_dom_sf"/>
</dbReference>
<evidence type="ECO:0000313" key="2">
    <source>
        <dbReference type="EMBL" id="CAJ0609112.1"/>
    </source>
</evidence>
<dbReference type="PANTHER" id="PTHR12155:SF41">
    <property type="entry name" value="SCHLAFEN ALBA-2 DOMAIN-CONTAINING PROTEIN"/>
    <property type="match status" value="1"/>
</dbReference>
<dbReference type="AlphaFoldDB" id="A0AA36MH92"/>
<keyword evidence="3" id="KW-1185">Reference proteome</keyword>
<dbReference type="Gene3D" id="3.30.950.30">
    <property type="entry name" value="Schlafen, AAA domain"/>
    <property type="match status" value="1"/>
</dbReference>
<feature type="domain" description="Schlafen AlbA-2" evidence="1">
    <location>
        <begin position="48"/>
        <end position="213"/>
    </location>
</feature>
<evidence type="ECO:0000259" key="1">
    <source>
        <dbReference type="Pfam" id="PF04326"/>
    </source>
</evidence>
<protein>
    <recommendedName>
        <fullName evidence="1">Schlafen AlbA-2 domain-containing protein</fullName>
    </recommendedName>
</protein>
<dbReference type="Pfam" id="PF04326">
    <property type="entry name" value="SLFN_AlbA_2"/>
    <property type="match status" value="1"/>
</dbReference>
<dbReference type="InterPro" id="IPR029684">
    <property type="entry name" value="Schlafen"/>
</dbReference>
<sequence length="262" mass="29984">MGHGRIRRGEQCTLDEDVHTEFKMHTMNSLFEIPPYYQAFINGRPVRKQPISKTISAFLNTEGGTIYAGIDDQAVIRGIEMTAPMKDHFILSLNHSLSQFTPPVPPELVQVQFLEIDDPGNNENAEVPSPAEMPTAYDALNGNEDNSEAEFQRPVTKEDPRAHHVLGEACFCDFDYHEYKLYLIVIEVHKSTNGTIYQNEEGLAYRRNNCVNQMMTISDLNTFTQTDLIEETGGWLDWLRKLPLLHLLCWVQKHFREDVNNG</sequence>
<comment type="caution">
    <text evidence="2">The sequence shown here is derived from an EMBL/GenBank/DDBJ whole genome shotgun (WGS) entry which is preliminary data.</text>
</comment>
<gene>
    <name evidence="2" type="ORF">CYNAS_LOCUS21095</name>
</gene>
<name>A0AA36MH92_CYLNA</name>
<dbReference type="Proteomes" id="UP001176961">
    <property type="component" value="Unassembled WGS sequence"/>
</dbReference>
<dbReference type="EMBL" id="CATQJL010000326">
    <property type="protein sequence ID" value="CAJ0609112.1"/>
    <property type="molecule type" value="Genomic_DNA"/>
</dbReference>
<dbReference type="PANTHER" id="PTHR12155">
    <property type="entry name" value="SCHLAFEN"/>
    <property type="match status" value="1"/>
</dbReference>
<reference evidence="2" key="1">
    <citation type="submission" date="2023-07" db="EMBL/GenBank/DDBJ databases">
        <authorList>
            <consortium name="CYATHOMIX"/>
        </authorList>
    </citation>
    <scope>NUCLEOTIDE SEQUENCE</scope>
    <source>
        <strain evidence="2">N/A</strain>
    </source>
</reference>
<evidence type="ECO:0000313" key="3">
    <source>
        <dbReference type="Proteomes" id="UP001176961"/>
    </source>
</evidence>